<comment type="caution">
    <text evidence="1">The sequence shown here is derived from an EMBL/GenBank/DDBJ whole genome shotgun (WGS) entry which is preliminary data.</text>
</comment>
<dbReference type="Proteomes" id="UP001186974">
    <property type="component" value="Unassembled WGS sequence"/>
</dbReference>
<proteinExistence type="predicted"/>
<reference evidence="1" key="1">
    <citation type="submission" date="2024-09" db="EMBL/GenBank/DDBJ databases">
        <title>Black Yeasts Isolated from many extreme environments.</title>
        <authorList>
            <person name="Coleine C."/>
            <person name="Stajich J.E."/>
            <person name="Selbmann L."/>
        </authorList>
    </citation>
    <scope>NUCLEOTIDE SEQUENCE</scope>
    <source>
        <strain evidence="1">CCFEE 5737</strain>
    </source>
</reference>
<evidence type="ECO:0000313" key="1">
    <source>
        <dbReference type="EMBL" id="KAK3060341.1"/>
    </source>
</evidence>
<protein>
    <submittedName>
        <fullName evidence="1">Uncharacterized protein</fullName>
    </submittedName>
</protein>
<organism evidence="1 2">
    <name type="scientific">Coniosporium uncinatum</name>
    <dbReference type="NCBI Taxonomy" id="93489"/>
    <lineage>
        <taxon>Eukaryota</taxon>
        <taxon>Fungi</taxon>
        <taxon>Dikarya</taxon>
        <taxon>Ascomycota</taxon>
        <taxon>Pezizomycotina</taxon>
        <taxon>Dothideomycetes</taxon>
        <taxon>Dothideomycetes incertae sedis</taxon>
        <taxon>Coniosporium</taxon>
    </lineage>
</organism>
<dbReference type="EMBL" id="JAWDJW010008651">
    <property type="protein sequence ID" value="KAK3060341.1"/>
    <property type="molecule type" value="Genomic_DNA"/>
</dbReference>
<accession>A0ACC3D196</accession>
<gene>
    <name evidence="1" type="ORF">LTS18_008761</name>
</gene>
<sequence>MGRELQKKKRRSGLQKVKRKPKSKKTLVNNPIIAENWRRDNHLTVHQNFQKLGLAVDLHNPTGGVERNVHTLAESNASSRKFAINPKLPTQIQPGEARIERDPETGEVRVIEAKAPRPNPLNDPLLDMDKDEEEFEGFDDEANTSNKTDVVKQLEAMAANEAPAKPRKQSEREQEWIQRLVEKHGDDCEAMFRDTKLNVMQQSVGDIKKRVKKWKAGRAA</sequence>
<name>A0ACC3D196_9PEZI</name>
<evidence type="ECO:0000313" key="2">
    <source>
        <dbReference type="Proteomes" id="UP001186974"/>
    </source>
</evidence>
<keyword evidence="2" id="KW-1185">Reference proteome</keyword>